<evidence type="ECO:0000313" key="4">
    <source>
        <dbReference type="Proteomes" id="UP001159428"/>
    </source>
</evidence>
<protein>
    <recommendedName>
        <fullName evidence="2">Amidohydrolase-related domain-containing protein</fullName>
    </recommendedName>
</protein>
<keyword evidence="4" id="KW-1185">Reference proteome</keyword>
<dbReference type="Pfam" id="PF01979">
    <property type="entry name" value="Amidohydro_1"/>
    <property type="match status" value="1"/>
</dbReference>
<feature type="domain" description="Amidohydrolase-related" evidence="2">
    <location>
        <begin position="52"/>
        <end position="398"/>
    </location>
</feature>
<evidence type="ECO:0000256" key="1">
    <source>
        <dbReference type="ARBA" id="ARBA00022801"/>
    </source>
</evidence>
<dbReference type="AlphaFoldDB" id="A0AAU9WAK9"/>
<reference evidence="3 4" key="1">
    <citation type="submission" date="2022-05" db="EMBL/GenBank/DDBJ databases">
        <authorList>
            <consortium name="Genoscope - CEA"/>
            <person name="William W."/>
        </authorList>
    </citation>
    <scope>NUCLEOTIDE SEQUENCE [LARGE SCALE GENOMIC DNA]</scope>
</reference>
<dbReference type="GO" id="GO:0006046">
    <property type="term" value="P:N-acetylglucosamine catabolic process"/>
    <property type="evidence" value="ECO:0007669"/>
    <property type="project" value="TreeGrafter"/>
</dbReference>
<sequence length="403" mass="44089">MFESLIVCAKIVVFPQGQCEEGPFDVVIERGLIAAIDRCKGECGNDKLTCHYLTPGFIDIHNHGMGGADDVTEFWCNPDFTRSRLIQYGTTSFLASVVFPNHPLGEKEDKILKILESHVGLIDGNGAVLEGIHSEGPIITDLGAMPQSYNDMTSDEFEQLLDKMPHLKVMTISPHAEASHNYNRIKCLLRREVVPALGHDKQATEEEILTALSLSKSQQLHLTHLFNVCSFHHRSPGLVNFGLLDELPNLSKYRGIKTPTVEIIGDLAHVDPMAVSLLLKARHFKNIAFITDCVLEGIPGKTVKYGSKQIQVSPSGRTLSIAGTNTLAGSCGTLLGAFHSLIHIFRVPLGDAVAMLSENPARIAKISHTGLIEVGKRADLLLFDTQLNLSRTIVSGKVLFQTN</sequence>
<dbReference type="Gene3D" id="2.30.40.10">
    <property type="entry name" value="Urease, subunit C, domain 1"/>
    <property type="match status" value="1"/>
</dbReference>
<dbReference type="Gene3D" id="3.20.20.140">
    <property type="entry name" value="Metal-dependent hydrolases"/>
    <property type="match status" value="1"/>
</dbReference>
<dbReference type="SUPFAM" id="SSF51556">
    <property type="entry name" value="Metallo-dependent hydrolases"/>
    <property type="match status" value="1"/>
</dbReference>
<organism evidence="3 4">
    <name type="scientific">Pocillopora meandrina</name>
    <dbReference type="NCBI Taxonomy" id="46732"/>
    <lineage>
        <taxon>Eukaryota</taxon>
        <taxon>Metazoa</taxon>
        <taxon>Cnidaria</taxon>
        <taxon>Anthozoa</taxon>
        <taxon>Hexacorallia</taxon>
        <taxon>Scleractinia</taxon>
        <taxon>Astrocoeniina</taxon>
        <taxon>Pocilloporidae</taxon>
        <taxon>Pocillopora</taxon>
    </lineage>
</organism>
<dbReference type="InterPro" id="IPR006680">
    <property type="entry name" value="Amidohydro-rel"/>
</dbReference>
<comment type="caution">
    <text evidence="3">The sequence shown here is derived from an EMBL/GenBank/DDBJ whole genome shotgun (WGS) entry which is preliminary data.</text>
</comment>
<proteinExistence type="predicted"/>
<evidence type="ECO:0000259" key="2">
    <source>
        <dbReference type="Pfam" id="PF01979"/>
    </source>
</evidence>
<keyword evidence="1" id="KW-0378">Hydrolase</keyword>
<dbReference type="PANTHER" id="PTHR11113">
    <property type="entry name" value="N-ACETYLGLUCOSAMINE-6-PHOSPHATE DEACETYLASE"/>
    <property type="match status" value="1"/>
</dbReference>
<dbReference type="GO" id="GO:0008448">
    <property type="term" value="F:N-acetylglucosamine-6-phosphate deacetylase activity"/>
    <property type="evidence" value="ECO:0007669"/>
    <property type="project" value="TreeGrafter"/>
</dbReference>
<name>A0AAU9WAK9_9CNID</name>
<dbReference type="InterPro" id="IPR011059">
    <property type="entry name" value="Metal-dep_hydrolase_composite"/>
</dbReference>
<dbReference type="PANTHER" id="PTHR11113:SF15">
    <property type="entry name" value="N-ACETYLGLUCOSAMINE-6-PHOSPHATE DEACETYLASE-LIKE PROTEIN"/>
    <property type="match status" value="1"/>
</dbReference>
<dbReference type="Proteomes" id="UP001159428">
    <property type="component" value="Unassembled WGS sequence"/>
</dbReference>
<dbReference type="EMBL" id="CALNXJ010000012">
    <property type="protein sequence ID" value="CAH3110297.1"/>
    <property type="molecule type" value="Genomic_DNA"/>
</dbReference>
<evidence type="ECO:0000313" key="3">
    <source>
        <dbReference type="EMBL" id="CAH3110297.1"/>
    </source>
</evidence>
<dbReference type="InterPro" id="IPR032466">
    <property type="entry name" value="Metal_Hydrolase"/>
</dbReference>
<dbReference type="SUPFAM" id="SSF51338">
    <property type="entry name" value="Composite domain of metallo-dependent hydrolases"/>
    <property type="match status" value="1"/>
</dbReference>
<gene>
    <name evidence="3" type="ORF">PMEA_00003590</name>
</gene>
<accession>A0AAU9WAK9</accession>